<reference evidence="2" key="1">
    <citation type="journal article" date="2012" name="Nature">
        <title>The oyster genome reveals stress adaptation and complexity of shell formation.</title>
        <authorList>
            <person name="Zhang G."/>
            <person name="Fang X."/>
            <person name="Guo X."/>
            <person name="Li L."/>
            <person name="Luo R."/>
            <person name="Xu F."/>
            <person name="Yang P."/>
            <person name="Zhang L."/>
            <person name="Wang X."/>
            <person name="Qi H."/>
            <person name="Xiong Z."/>
            <person name="Que H."/>
            <person name="Xie Y."/>
            <person name="Holland P.W."/>
            <person name="Paps J."/>
            <person name="Zhu Y."/>
            <person name="Wu F."/>
            <person name="Chen Y."/>
            <person name="Wang J."/>
            <person name="Peng C."/>
            <person name="Meng J."/>
            <person name="Yang L."/>
            <person name="Liu J."/>
            <person name="Wen B."/>
            <person name="Zhang N."/>
            <person name="Huang Z."/>
            <person name="Zhu Q."/>
            <person name="Feng Y."/>
            <person name="Mount A."/>
            <person name="Hedgecock D."/>
            <person name="Xu Z."/>
            <person name="Liu Y."/>
            <person name="Domazet-Loso T."/>
            <person name="Du Y."/>
            <person name="Sun X."/>
            <person name="Zhang S."/>
            <person name="Liu B."/>
            <person name="Cheng P."/>
            <person name="Jiang X."/>
            <person name="Li J."/>
            <person name="Fan D."/>
            <person name="Wang W."/>
            <person name="Fu W."/>
            <person name="Wang T."/>
            <person name="Wang B."/>
            <person name="Zhang J."/>
            <person name="Peng Z."/>
            <person name="Li Y."/>
            <person name="Li N."/>
            <person name="Wang J."/>
            <person name="Chen M."/>
            <person name="He Y."/>
            <person name="Tan F."/>
            <person name="Song X."/>
            <person name="Zheng Q."/>
            <person name="Huang R."/>
            <person name="Yang H."/>
            <person name="Du X."/>
            <person name="Chen L."/>
            <person name="Yang M."/>
            <person name="Gaffney P.M."/>
            <person name="Wang S."/>
            <person name="Luo L."/>
            <person name="She Z."/>
            <person name="Ming Y."/>
            <person name="Huang W."/>
            <person name="Zhang S."/>
            <person name="Huang B."/>
            <person name="Zhang Y."/>
            <person name="Qu T."/>
            <person name="Ni P."/>
            <person name="Miao G."/>
            <person name="Wang J."/>
            <person name="Wang Q."/>
            <person name="Steinberg C.E."/>
            <person name="Wang H."/>
            <person name="Li N."/>
            <person name="Qian L."/>
            <person name="Zhang G."/>
            <person name="Li Y."/>
            <person name="Yang H."/>
            <person name="Liu X."/>
            <person name="Wang J."/>
            <person name="Yin Y."/>
            <person name="Wang J."/>
        </authorList>
    </citation>
    <scope>NUCLEOTIDE SEQUENCE [LARGE SCALE GENOMIC DNA]</scope>
    <source>
        <strain evidence="2">05x7-T-G4-1.051#20</strain>
    </source>
</reference>
<organism evidence="2">
    <name type="scientific">Magallana gigas</name>
    <name type="common">Pacific oyster</name>
    <name type="synonym">Crassostrea gigas</name>
    <dbReference type="NCBI Taxonomy" id="29159"/>
    <lineage>
        <taxon>Eukaryota</taxon>
        <taxon>Metazoa</taxon>
        <taxon>Spiralia</taxon>
        <taxon>Lophotrochozoa</taxon>
        <taxon>Mollusca</taxon>
        <taxon>Bivalvia</taxon>
        <taxon>Autobranchia</taxon>
        <taxon>Pteriomorphia</taxon>
        <taxon>Ostreida</taxon>
        <taxon>Ostreoidea</taxon>
        <taxon>Ostreidae</taxon>
        <taxon>Magallana</taxon>
    </lineage>
</organism>
<protein>
    <submittedName>
        <fullName evidence="2">Uncharacterized protein</fullName>
    </submittedName>
</protein>
<evidence type="ECO:0000313" key="2">
    <source>
        <dbReference type="EMBL" id="EKC41385.1"/>
    </source>
</evidence>
<feature type="region of interest" description="Disordered" evidence="1">
    <location>
        <begin position="68"/>
        <end position="160"/>
    </location>
</feature>
<dbReference type="EMBL" id="JH816368">
    <property type="protein sequence ID" value="EKC41385.1"/>
    <property type="molecule type" value="Genomic_DNA"/>
</dbReference>
<gene>
    <name evidence="2" type="ORF">CGI_10025657</name>
</gene>
<accession>K1RIH3</accession>
<proteinExistence type="predicted"/>
<dbReference type="InParanoid" id="K1RIH3"/>
<name>K1RIH3_MAGGI</name>
<sequence length="176" mass="19690">MSNIPRSFIGRSQSTEKYVIIVKVRIIGRRVKVVTNDNQGLINGESGEGGGGFFDEAKIFLKFTYKKESSEKENTNTGKAVKRWPIESQEEPISVIREETEEELKAATDQVRPVTSKGRLQTHFPQQSRPSSSKKYPRPGSTRSTGSSRPGTGSRKTFDKFCEKDARTLSLFSPVD</sequence>
<dbReference type="AlphaFoldDB" id="K1RIH3"/>
<dbReference type="HOGENOM" id="CLU_1526646_0_0_1"/>
<evidence type="ECO:0000256" key="1">
    <source>
        <dbReference type="SAM" id="MobiDB-lite"/>
    </source>
</evidence>
<feature type="compositionally biased region" description="Low complexity" evidence="1">
    <location>
        <begin position="125"/>
        <end position="155"/>
    </location>
</feature>